<keyword evidence="1" id="KW-0812">Transmembrane</keyword>
<evidence type="ECO:0000313" key="2">
    <source>
        <dbReference type="EMBL" id="CAH9415987.1"/>
    </source>
</evidence>
<name>A0ABM9GYX4_STRGL</name>
<reference evidence="2" key="1">
    <citation type="submission" date="2022-03" db="EMBL/GenBank/DDBJ databases">
        <authorList>
            <person name="Leyn A S."/>
        </authorList>
    </citation>
    <scope>NUCLEOTIDE SEQUENCE</scope>
    <source>
        <strain evidence="2">Streptomyces globisporus 4-3</strain>
    </source>
</reference>
<gene>
    <name evidence="2" type="ORF">SGL43_03009</name>
</gene>
<comment type="caution">
    <text evidence="2">The sequence shown here is derived from an EMBL/GenBank/DDBJ whole genome shotgun (WGS) entry which is preliminary data.</text>
</comment>
<sequence length="48" mass="5446">MEPDREKAGEILYRLTLLVTIASLETTATLLTSMTHLLRQRCGSPRRC</sequence>
<dbReference type="EMBL" id="CAKXYP010000008">
    <property type="protein sequence ID" value="CAH9415987.1"/>
    <property type="molecule type" value="Genomic_DNA"/>
</dbReference>
<evidence type="ECO:0000313" key="3">
    <source>
        <dbReference type="Proteomes" id="UP001154015"/>
    </source>
</evidence>
<dbReference type="Proteomes" id="UP001154015">
    <property type="component" value="Unassembled WGS sequence"/>
</dbReference>
<keyword evidence="1" id="KW-1133">Transmembrane helix</keyword>
<feature type="transmembrane region" description="Helical" evidence="1">
    <location>
        <begin position="12"/>
        <end position="31"/>
    </location>
</feature>
<protein>
    <submittedName>
        <fullName evidence="2">Cytochrome P450 hydroxylase</fullName>
    </submittedName>
</protein>
<accession>A0ABM9GYX4</accession>
<keyword evidence="3" id="KW-1185">Reference proteome</keyword>
<organism evidence="2 3">
    <name type="scientific">Streptomyces globisporus</name>
    <dbReference type="NCBI Taxonomy" id="1908"/>
    <lineage>
        <taxon>Bacteria</taxon>
        <taxon>Bacillati</taxon>
        <taxon>Actinomycetota</taxon>
        <taxon>Actinomycetes</taxon>
        <taxon>Kitasatosporales</taxon>
        <taxon>Streptomycetaceae</taxon>
        <taxon>Streptomyces</taxon>
    </lineage>
</organism>
<proteinExistence type="predicted"/>
<evidence type="ECO:0000256" key="1">
    <source>
        <dbReference type="SAM" id="Phobius"/>
    </source>
</evidence>
<keyword evidence="1" id="KW-0472">Membrane</keyword>